<feature type="compositionally biased region" description="Polar residues" evidence="1">
    <location>
        <begin position="1"/>
        <end position="23"/>
    </location>
</feature>
<dbReference type="RefSeq" id="XP_064665646.1">
    <property type="nucleotide sequence ID" value="XM_064813260.1"/>
</dbReference>
<protein>
    <submittedName>
        <fullName evidence="2">Uncharacterized protein</fullName>
    </submittedName>
</protein>
<organism evidence="2 3">
    <name type="scientific">Canariomyces notabilis</name>
    <dbReference type="NCBI Taxonomy" id="2074819"/>
    <lineage>
        <taxon>Eukaryota</taxon>
        <taxon>Fungi</taxon>
        <taxon>Dikarya</taxon>
        <taxon>Ascomycota</taxon>
        <taxon>Pezizomycotina</taxon>
        <taxon>Sordariomycetes</taxon>
        <taxon>Sordariomycetidae</taxon>
        <taxon>Sordariales</taxon>
        <taxon>Chaetomiaceae</taxon>
        <taxon>Canariomyces</taxon>
    </lineage>
</organism>
<proteinExistence type="predicted"/>
<dbReference type="PANTHER" id="PTHR42034">
    <property type="entry name" value="CHROMOSOME 7, WHOLE GENOME SHOTGUN SEQUENCE-RELATED"/>
    <property type="match status" value="1"/>
</dbReference>
<dbReference type="Proteomes" id="UP001302812">
    <property type="component" value="Unassembled WGS sequence"/>
</dbReference>
<dbReference type="GeneID" id="89937385"/>
<comment type="caution">
    <text evidence="2">The sequence shown here is derived from an EMBL/GenBank/DDBJ whole genome shotgun (WGS) entry which is preliminary data.</text>
</comment>
<evidence type="ECO:0000313" key="3">
    <source>
        <dbReference type="Proteomes" id="UP001302812"/>
    </source>
</evidence>
<accession>A0AAN6QIJ4</accession>
<keyword evidence="3" id="KW-1185">Reference proteome</keyword>
<dbReference type="PANTHER" id="PTHR42034:SF1">
    <property type="entry name" value="CONDENSATION DOMAIN-CONTAINING PROTEIN"/>
    <property type="match status" value="1"/>
</dbReference>
<dbReference type="SUPFAM" id="SSF52777">
    <property type="entry name" value="CoA-dependent acyltransferases"/>
    <property type="match status" value="1"/>
</dbReference>
<gene>
    <name evidence="2" type="ORF">N656DRAFT_762239</name>
</gene>
<dbReference type="InterPro" id="IPR023213">
    <property type="entry name" value="CAT-like_dom_sf"/>
</dbReference>
<sequence length="474" mass="53419">MKTIDQESVSPSGGLNTAETDGSASKVDSPFAWTKHDGVYRRKVGSMESFYLSLATPEGYPVHWMVGCSVTITSQPDNVNVEEALRKAWDATRSDFPCLGAVVDPVSREIVVREDVTAEEWLQRSYRVHDDTTTKELFSAFRSQHHITLHYIRSTSQLLLQSPHTLIDGRGMLYLYHALFTALSKPSSTPASDRAANTAPPNLSKPYDEWLGVAPMPNDKNIRDAESIFARVLQQEKPIRLPGVDFEAQPRRPVHRDLELDEETTSAIIQGSKKKGVSVTSAWHAALAMTTQKIQTEASEEGTSYVSVTTLDLRRYFPSSFIPQKHSICSLQTALPFSSDLSKDNTFDALSRSLHRQYKAPFAFADNDFNYLNPYMAMSRQILESGNMPSSSTPSLSSMGIVDDYLQHRYGDWETDKFWISSTMMTGDFQMYLWTFRGRMTFSVCYNEAFYEATQVDRVMERTRDAMIQGLASC</sequence>
<evidence type="ECO:0000313" key="2">
    <source>
        <dbReference type="EMBL" id="KAK4108076.1"/>
    </source>
</evidence>
<dbReference type="AlphaFoldDB" id="A0AAN6QIJ4"/>
<evidence type="ECO:0000256" key="1">
    <source>
        <dbReference type="SAM" id="MobiDB-lite"/>
    </source>
</evidence>
<feature type="region of interest" description="Disordered" evidence="1">
    <location>
        <begin position="1"/>
        <end position="27"/>
    </location>
</feature>
<dbReference type="EMBL" id="MU853366">
    <property type="protein sequence ID" value="KAK4108076.1"/>
    <property type="molecule type" value="Genomic_DNA"/>
</dbReference>
<reference evidence="2" key="1">
    <citation type="journal article" date="2023" name="Mol. Phylogenet. Evol.">
        <title>Genome-scale phylogeny and comparative genomics of the fungal order Sordariales.</title>
        <authorList>
            <person name="Hensen N."/>
            <person name="Bonometti L."/>
            <person name="Westerberg I."/>
            <person name="Brannstrom I.O."/>
            <person name="Guillou S."/>
            <person name="Cros-Aarteil S."/>
            <person name="Calhoun S."/>
            <person name="Haridas S."/>
            <person name="Kuo A."/>
            <person name="Mondo S."/>
            <person name="Pangilinan J."/>
            <person name="Riley R."/>
            <person name="LaButti K."/>
            <person name="Andreopoulos B."/>
            <person name="Lipzen A."/>
            <person name="Chen C."/>
            <person name="Yan M."/>
            <person name="Daum C."/>
            <person name="Ng V."/>
            <person name="Clum A."/>
            <person name="Steindorff A."/>
            <person name="Ohm R.A."/>
            <person name="Martin F."/>
            <person name="Silar P."/>
            <person name="Natvig D.O."/>
            <person name="Lalanne C."/>
            <person name="Gautier V."/>
            <person name="Ament-Velasquez S.L."/>
            <person name="Kruys A."/>
            <person name="Hutchinson M.I."/>
            <person name="Powell A.J."/>
            <person name="Barry K."/>
            <person name="Miller A.N."/>
            <person name="Grigoriev I.V."/>
            <person name="Debuchy R."/>
            <person name="Gladieux P."/>
            <person name="Hiltunen Thoren M."/>
            <person name="Johannesson H."/>
        </authorList>
    </citation>
    <scope>NUCLEOTIDE SEQUENCE</scope>
    <source>
        <strain evidence="2">CBS 508.74</strain>
    </source>
</reference>
<name>A0AAN6QIJ4_9PEZI</name>
<dbReference type="Gene3D" id="3.30.559.30">
    <property type="entry name" value="Nonribosomal peptide synthetase, condensation domain"/>
    <property type="match status" value="1"/>
</dbReference>
<dbReference type="Gene3D" id="3.30.559.10">
    <property type="entry name" value="Chloramphenicol acetyltransferase-like domain"/>
    <property type="match status" value="1"/>
</dbReference>
<reference evidence="2" key="2">
    <citation type="submission" date="2023-05" db="EMBL/GenBank/DDBJ databases">
        <authorList>
            <consortium name="Lawrence Berkeley National Laboratory"/>
            <person name="Steindorff A."/>
            <person name="Hensen N."/>
            <person name="Bonometti L."/>
            <person name="Westerberg I."/>
            <person name="Brannstrom I.O."/>
            <person name="Guillou S."/>
            <person name="Cros-Aarteil S."/>
            <person name="Calhoun S."/>
            <person name="Haridas S."/>
            <person name="Kuo A."/>
            <person name="Mondo S."/>
            <person name="Pangilinan J."/>
            <person name="Riley R."/>
            <person name="Labutti K."/>
            <person name="Andreopoulos B."/>
            <person name="Lipzen A."/>
            <person name="Chen C."/>
            <person name="Yanf M."/>
            <person name="Daum C."/>
            <person name="Ng V."/>
            <person name="Clum A."/>
            <person name="Ohm R."/>
            <person name="Martin F."/>
            <person name="Silar P."/>
            <person name="Natvig D."/>
            <person name="Lalanne C."/>
            <person name="Gautier V."/>
            <person name="Ament-Velasquez S.L."/>
            <person name="Kruys A."/>
            <person name="Hutchinson M.I."/>
            <person name="Powell A.J."/>
            <person name="Barry K."/>
            <person name="Miller A.N."/>
            <person name="Grigoriev I.V."/>
            <person name="Debuchy R."/>
            <person name="Gladieux P."/>
            <person name="Thoren M.H."/>
            <person name="Johannesson H."/>
        </authorList>
    </citation>
    <scope>NUCLEOTIDE SEQUENCE</scope>
    <source>
        <strain evidence="2">CBS 508.74</strain>
    </source>
</reference>